<sequence length="215" mass="24638">MIQPTNQRPKCLMRGLSPWLSPWRSSVLGPAGPLLRCIRCSRYPAVSMQVWWLVCTTAAQSVVFAQHRRFVAPPSIESIWGPLTITGKKHVVVGDSWSVSTYSLGRPLFSSLLFPAPSIASIHPTYPIYLDTRARRPDSGKRQPLTLSWSRYAWMISLICSCPRLRRLPFLLYQDLRCPFDPRKVPLEWVFLILTWYLVLSAFPGFLFLLCFLLV</sequence>
<organism evidence="2 3">
    <name type="scientific">Cercophora samala</name>
    <dbReference type="NCBI Taxonomy" id="330535"/>
    <lineage>
        <taxon>Eukaryota</taxon>
        <taxon>Fungi</taxon>
        <taxon>Dikarya</taxon>
        <taxon>Ascomycota</taxon>
        <taxon>Pezizomycotina</taxon>
        <taxon>Sordariomycetes</taxon>
        <taxon>Sordariomycetidae</taxon>
        <taxon>Sordariales</taxon>
        <taxon>Lasiosphaeriaceae</taxon>
        <taxon>Cercophora</taxon>
    </lineage>
</organism>
<protein>
    <submittedName>
        <fullName evidence="2">Uncharacterized protein</fullName>
    </submittedName>
</protein>
<evidence type="ECO:0000313" key="2">
    <source>
        <dbReference type="EMBL" id="KAK0666887.1"/>
    </source>
</evidence>
<gene>
    <name evidence="2" type="ORF">QBC41DRAFT_144636</name>
</gene>
<comment type="caution">
    <text evidence="2">The sequence shown here is derived from an EMBL/GenBank/DDBJ whole genome shotgun (WGS) entry which is preliminary data.</text>
</comment>
<evidence type="ECO:0000313" key="3">
    <source>
        <dbReference type="Proteomes" id="UP001174997"/>
    </source>
</evidence>
<accession>A0AA39ZAW8</accession>
<dbReference type="AlphaFoldDB" id="A0AA39ZAW8"/>
<keyword evidence="1" id="KW-1133">Transmembrane helix</keyword>
<reference evidence="2" key="1">
    <citation type="submission" date="2023-06" db="EMBL/GenBank/DDBJ databases">
        <title>Genome-scale phylogeny and comparative genomics of the fungal order Sordariales.</title>
        <authorList>
            <consortium name="Lawrence Berkeley National Laboratory"/>
            <person name="Hensen N."/>
            <person name="Bonometti L."/>
            <person name="Westerberg I."/>
            <person name="Brannstrom I.O."/>
            <person name="Guillou S."/>
            <person name="Cros-Aarteil S."/>
            <person name="Calhoun S."/>
            <person name="Haridas S."/>
            <person name="Kuo A."/>
            <person name="Mondo S."/>
            <person name="Pangilinan J."/>
            <person name="Riley R."/>
            <person name="Labutti K."/>
            <person name="Andreopoulos B."/>
            <person name="Lipzen A."/>
            <person name="Chen C."/>
            <person name="Yanf M."/>
            <person name="Daum C."/>
            <person name="Ng V."/>
            <person name="Clum A."/>
            <person name="Steindorff A."/>
            <person name="Ohm R."/>
            <person name="Martin F."/>
            <person name="Silar P."/>
            <person name="Natvig D."/>
            <person name="Lalanne C."/>
            <person name="Gautier V."/>
            <person name="Ament-Velasquez S.L."/>
            <person name="Kruys A."/>
            <person name="Hutchinson M.I."/>
            <person name="Powell A.J."/>
            <person name="Barry K."/>
            <person name="Miller A.N."/>
            <person name="Grigoriev I.V."/>
            <person name="Debuchy R."/>
            <person name="Gladieux P."/>
            <person name="Thoren M.H."/>
            <person name="Johannesson H."/>
        </authorList>
    </citation>
    <scope>NUCLEOTIDE SEQUENCE</scope>
    <source>
        <strain evidence="2">CBS 307.81</strain>
    </source>
</reference>
<keyword evidence="1" id="KW-0472">Membrane</keyword>
<evidence type="ECO:0000256" key="1">
    <source>
        <dbReference type="SAM" id="Phobius"/>
    </source>
</evidence>
<proteinExistence type="predicted"/>
<keyword evidence="1" id="KW-0812">Transmembrane</keyword>
<dbReference type="EMBL" id="JAULSY010000080">
    <property type="protein sequence ID" value="KAK0666887.1"/>
    <property type="molecule type" value="Genomic_DNA"/>
</dbReference>
<keyword evidence="3" id="KW-1185">Reference proteome</keyword>
<dbReference type="Proteomes" id="UP001174997">
    <property type="component" value="Unassembled WGS sequence"/>
</dbReference>
<feature type="transmembrane region" description="Helical" evidence="1">
    <location>
        <begin position="189"/>
        <end position="214"/>
    </location>
</feature>
<name>A0AA39ZAW8_9PEZI</name>